<keyword evidence="3" id="KW-1185">Reference proteome</keyword>
<protein>
    <submittedName>
        <fullName evidence="2">Uncharacterized protein</fullName>
    </submittedName>
</protein>
<feature type="transmembrane region" description="Helical" evidence="1">
    <location>
        <begin position="7"/>
        <end position="30"/>
    </location>
</feature>
<keyword evidence="1" id="KW-1133">Transmembrane helix</keyword>
<dbReference type="EMBL" id="JAOVZR010000001">
    <property type="protein sequence ID" value="MCY0149884.1"/>
    <property type="molecule type" value="Genomic_DNA"/>
</dbReference>
<organism evidence="2 3">
    <name type="scientific">Hoeflea algicola</name>
    <dbReference type="NCBI Taxonomy" id="2983763"/>
    <lineage>
        <taxon>Bacteria</taxon>
        <taxon>Pseudomonadati</taxon>
        <taxon>Pseudomonadota</taxon>
        <taxon>Alphaproteobacteria</taxon>
        <taxon>Hyphomicrobiales</taxon>
        <taxon>Rhizobiaceae</taxon>
        <taxon>Hoeflea</taxon>
    </lineage>
</organism>
<sequence>MQKRTAISWVISGMVNAVLFGVGIVVVLSVPALEAWAPYLIPLVVVVAFALTPFFAWKIAPRLRADRQAHIT</sequence>
<keyword evidence="1" id="KW-0812">Transmembrane</keyword>
<reference evidence="2" key="1">
    <citation type="submission" date="2022-10" db="EMBL/GenBank/DDBJ databases">
        <title>Hoeflea sp. G2-23, isolated from marine algae.</title>
        <authorList>
            <person name="Kristyanto S."/>
            <person name="Kim J.M."/>
            <person name="Jeon C.O."/>
        </authorList>
    </citation>
    <scope>NUCLEOTIDE SEQUENCE</scope>
    <source>
        <strain evidence="2">G2-23</strain>
    </source>
</reference>
<proteinExistence type="predicted"/>
<keyword evidence="1" id="KW-0472">Membrane</keyword>
<gene>
    <name evidence="2" type="ORF">OEG84_19810</name>
</gene>
<evidence type="ECO:0000313" key="3">
    <source>
        <dbReference type="Proteomes" id="UP001073227"/>
    </source>
</evidence>
<comment type="caution">
    <text evidence="2">The sequence shown here is derived from an EMBL/GenBank/DDBJ whole genome shotgun (WGS) entry which is preliminary data.</text>
</comment>
<accession>A0ABT3ZF03</accession>
<evidence type="ECO:0000313" key="2">
    <source>
        <dbReference type="EMBL" id="MCY0149884.1"/>
    </source>
</evidence>
<dbReference type="RefSeq" id="WP_267655322.1">
    <property type="nucleotide sequence ID" value="NZ_JAOVZR010000001.1"/>
</dbReference>
<evidence type="ECO:0000256" key="1">
    <source>
        <dbReference type="SAM" id="Phobius"/>
    </source>
</evidence>
<feature type="transmembrane region" description="Helical" evidence="1">
    <location>
        <begin position="36"/>
        <end position="57"/>
    </location>
</feature>
<dbReference type="Proteomes" id="UP001073227">
    <property type="component" value="Unassembled WGS sequence"/>
</dbReference>
<name>A0ABT3ZF03_9HYPH</name>